<feature type="domain" description="Phage head morphogenesis" evidence="1">
    <location>
        <begin position="57"/>
        <end position="184"/>
    </location>
</feature>
<dbReference type="Pfam" id="PF04233">
    <property type="entry name" value="Phage_Mu_F"/>
    <property type="match status" value="1"/>
</dbReference>
<sequence length="390" mass="43695">MAMLQLGGPPPKEVLDYFRSKRLRPGFSWQDVWGQEHAYAFTVAKATEAQVLVAFRGAIDRALSKGLPFEAFQKDITGELHRIGWGGPRVVEDPAGGPPAKVDFTSPRRLNTIFNANMRAARAAGQWERAQRTKGMLPFFLYVESTAKEPRHEHRQWAGTILPVDHPWWDEHFPPNGWGCQCGVRQITKAEAERRGGVAEPPAGRTETFRNRRTGEVTEVPEGVDPGWHTNPGKSRAATLMRRTTEALEEAGPDVARTEIAKIWDSNTPELLAKLPRDVHVPVAVAEEIATALDARGPILALGNRTLGTKVAHPERRLADFALIQRLIDAGRHWPDPKHKIGRVVIGEVGGVWFRLAIGASERERYMYVRTLHPIDERRRAKLEMELEGK</sequence>
<proteinExistence type="predicted"/>
<comment type="caution">
    <text evidence="2">The sequence shown here is derived from an EMBL/GenBank/DDBJ whole genome shotgun (WGS) entry which is preliminary data.</text>
</comment>
<organism evidence="2 3">
    <name type="scientific">Chelatococcus caeni</name>
    <dbReference type="NCBI Taxonomy" id="1348468"/>
    <lineage>
        <taxon>Bacteria</taxon>
        <taxon>Pseudomonadati</taxon>
        <taxon>Pseudomonadota</taxon>
        <taxon>Alphaproteobacteria</taxon>
        <taxon>Hyphomicrobiales</taxon>
        <taxon>Chelatococcaceae</taxon>
        <taxon>Chelatococcus</taxon>
    </lineage>
</organism>
<evidence type="ECO:0000313" key="2">
    <source>
        <dbReference type="EMBL" id="MBB4018224.1"/>
    </source>
</evidence>
<reference evidence="2 3" key="1">
    <citation type="submission" date="2020-08" db="EMBL/GenBank/DDBJ databases">
        <title>Genomic Encyclopedia of Type Strains, Phase IV (KMG-IV): sequencing the most valuable type-strain genomes for metagenomic binning, comparative biology and taxonomic classification.</title>
        <authorList>
            <person name="Goeker M."/>
        </authorList>
    </citation>
    <scope>NUCLEOTIDE SEQUENCE [LARGE SCALE GENOMIC DNA]</scope>
    <source>
        <strain evidence="2 3">DSM 103737</strain>
    </source>
</reference>
<accession>A0A840BYL4</accession>
<dbReference type="AlphaFoldDB" id="A0A840BYL4"/>
<dbReference type="InterPro" id="IPR006528">
    <property type="entry name" value="Phage_head_morphogenesis_dom"/>
</dbReference>
<keyword evidence="3" id="KW-1185">Reference proteome</keyword>
<dbReference type="EMBL" id="JACIEN010000003">
    <property type="protein sequence ID" value="MBB4018224.1"/>
    <property type="molecule type" value="Genomic_DNA"/>
</dbReference>
<evidence type="ECO:0000313" key="3">
    <source>
        <dbReference type="Proteomes" id="UP000577362"/>
    </source>
</evidence>
<gene>
    <name evidence="2" type="ORF">GGR16_003258</name>
</gene>
<name>A0A840BYL4_9HYPH</name>
<evidence type="ECO:0000259" key="1">
    <source>
        <dbReference type="Pfam" id="PF04233"/>
    </source>
</evidence>
<dbReference type="Proteomes" id="UP000577362">
    <property type="component" value="Unassembled WGS sequence"/>
</dbReference>
<protein>
    <recommendedName>
        <fullName evidence="1">Phage head morphogenesis domain-containing protein</fullName>
    </recommendedName>
</protein>